<reference evidence="2 3" key="1">
    <citation type="journal article" date="2023" name="Microbiol. Spectr.">
        <title>Symbiosis of Carpenter Bees with Uncharacterized Lactic Acid Bacteria Showing NAD Auxotrophy.</title>
        <authorList>
            <person name="Kawasaki S."/>
            <person name="Ozawa K."/>
            <person name="Mori T."/>
            <person name="Yamamoto A."/>
            <person name="Ito M."/>
            <person name="Ohkuma M."/>
            <person name="Sakamoto M."/>
            <person name="Matsutani M."/>
        </authorList>
    </citation>
    <scope>NUCLEOTIDE SEQUENCE [LARGE SCALE GENOMIC DNA]</scope>
    <source>
        <strain evidence="2 3">KimC2</strain>
    </source>
</reference>
<keyword evidence="1" id="KW-0812">Transmembrane</keyword>
<feature type="transmembrane region" description="Helical" evidence="1">
    <location>
        <begin position="85"/>
        <end position="103"/>
    </location>
</feature>
<evidence type="ECO:0000313" key="3">
    <source>
        <dbReference type="Proteomes" id="UP001321804"/>
    </source>
</evidence>
<keyword evidence="1" id="KW-1133">Transmembrane helix</keyword>
<dbReference type="KEGG" id="xak:KIMC2_12170"/>
<dbReference type="AlphaFoldDB" id="A0AAU9DAG8"/>
<dbReference type="NCBIfam" id="TIGR04518">
    <property type="entry name" value="ECF_S_folT_fam"/>
    <property type="match status" value="1"/>
</dbReference>
<name>A0AAU9DAG8_9LACO</name>
<sequence>MRKEKSIWQGPKVTTYSIALLGILMALHIVISRVGTIRITRDLRFSLVFIVSVIIAYYYGPLWTAAVNGILNIVMFFVFPTGDPFFVGYIISAVLGGFIYGIFLYPHKISIVRAILAVVFVTLIVNLLMNGLWTTLMYKTPFWISLGGRVFKEFVVIIPRIIITYLVLEGMSRLNLESKLN</sequence>
<dbReference type="RefSeq" id="WP_317694979.1">
    <property type="nucleotide sequence ID" value="NZ_AP026801.1"/>
</dbReference>
<evidence type="ECO:0000313" key="2">
    <source>
        <dbReference type="EMBL" id="BDR56655.1"/>
    </source>
</evidence>
<organism evidence="2 3">
    <name type="scientific">Xylocopilactobacillus apis</name>
    <dbReference type="NCBI Taxonomy" id="2932183"/>
    <lineage>
        <taxon>Bacteria</taxon>
        <taxon>Bacillati</taxon>
        <taxon>Bacillota</taxon>
        <taxon>Bacilli</taxon>
        <taxon>Lactobacillales</taxon>
        <taxon>Lactobacillaceae</taxon>
        <taxon>Xylocopilactobacillus</taxon>
    </lineage>
</organism>
<dbReference type="Gene3D" id="1.10.1760.20">
    <property type="match status" value="1"/>
</dbReference>
<evidence type="ECO:0000256" key="1">
    <source>
        <dbReference type="SAM" id="Phobius"/>
    </source>
</evidence>
<dbReference type="EMBL" id="AP026801">
    <property type="protein sequence ID" value="BDR56655.1"/>
    <property type="molecule type" value="Genomic_DNA"/>
</dbReference>
<protein>
    <submittedName>
        <fullName evidence="2">Folate ECF transporter</fullName>
    </submittedName>
</protein>
<dbReference type="GO" id="GO:0022857">
    <property type="term" value="F:transmembrane transporter activity"/>
    <property type="evidence" value="ECO:0007669"/>
    <property type="project" value="InterPro"/>
</dbReference>
<feature type="transmembrane region" description="Helical" evidence="1">
    <location>
        <begin position="15"/>
        <end position="35"/>
    </location>
</feature>
<dbReference type="Proteomes" id="UP001321804">
    <property type="component" value="Chromosome"/>
</dbReference>
<keyword evidence="3" id="KW-1185">Reference proteome</keyword>
<feature type="transmembrane region" description="Helical" evidence="1">
    <location>
        <begin position="47"/>
        <end position="79"/>
    </location>
</feature>
<accession>A0AAU9DAG8</accession>
<proteinExistence type="predicted"/>
<dbReference type="InterPro" id="IPR030949">
    <property type="entry name" value="ECF_S_folate_fam"/>
</dbReference>
<dbReference type="Pfam" id="PF12822">
    <property type="entry name" value="ECF_trnsprt"/>
    <property type="match status" value="1"/>
</dbReference>
<gene>
    <name evidence="2" type="ORF">KIMC2_12170</name>
</gene>
<keyword evidence="1" id="KW-0472">Membrane</keyword>
<feature type="transmembrane region" description="Helical" evidence="1">
    <location>
        <begin position="115"/>
        <end position="138"/>
    </location>
</feature>
<dbReference type="InterPro" id="IPR024529">
    <property type="entry name" value="ECF_trnsprt_substrate-spec"/>
</dbReference>